<dbReference type="Pfam" id="PF11717">
    <property type="entry name" value="Tudor-knot"/>
    <property type="match status" value="1"/>
</dbReference>
<protein>
    <recommendedName>
        <fullName evidence="3 12">Histone acetyltransferase</fullName>
        <ecNumber evidence="3 12">2.3.1.48</ecNumber>
    </recommendedName>
</protein>
<evidence type="ECO:0000259" key="14">
    <source>
        <dbReference type="PROSITE" id="PS51726"/>
    </source>
</evidence>
<feature type="domain" description="MYST-type HAT" evidence="14">
    <location>
        <begin position="208"/>
        <end position="520"/>
    </location>
</feature>
<evidence type="ECO:0000313" key="15">
    <source>
        <dbReference type="EMBL" id="EEA05410.1"/>
    </source>
</evidence>
<feature type="compositionally biased region" description="Polar residues" evidence="13">
    <location>
        <begin position="441"/>
        <end position="450"/>
    </location>
</feature>
<dbReference type="Pfam" id="PF01853">
    <property type="entry name" value="MOZ_SAS"/>
    <property type="match status" value="1"/>
</dbReference>
<dbReference type="InterPro" id="IPR016197">
    <property type="entry name" value="Chromo-like_dom_sf"/>
</dbReference>
<dbReference type="InterPro" id="IPR040706">
    <property type="entry name" value="Zf-MYST"/>
</dbReference>
<dbReference type="RefSeq" id="XP_002139759.1">
    <property type="nucleotide sequence ID" value="XM_002139723.1"/>
</dbReference>
<feature type="region of interest" description="Disordered" evidence="13">
    <location>
        <begin position="1"/>
        <end position="31"/>
    </location>
</feature>
<dbReference type="GO" id="GO:0000785">
    <property type="term" value="C:chromatin"/>
    <property type="evidence" value="ECO:0007669"/>
    <property type="project" value="TreeGrafter"/>
</dbReference>
<dbReference type="EC" id="2.3.1.48" evidence="3 12"/>
<dbReference type="EMBL" id="DS989727">
    <property type="protein sequence ID" value="EEA05410.1"/>
    <property type="molecule type" value="Genomic_DNA"/>
</dbReference>
<keyword evidence="16" id="KW-1185">Reference proteome</keyword>
<dbReference type="GO" id="GO:0005634">
    <property type="term" value="C:nucleus"/>
    <property type="evidence" value="ECO:0007669"/>
    <property type="project" value="UniProtKB-SubCell"/>
</dbReference>
<evidence type="ECO:0000256" key="12">
    <source>
        <dbReference type="RuleBase" id="RU361211"/>
    </source>
</evidence>
<feature type="compositionally biased region" description="Polar residues" evidence="13">
    <location>
        <begin position="19"/>
        <end position="30"/>
    </location>
</feature>
<dbReference type="Gene3D" id="2.30.30.140">
    <property type="match status" value="1"/>
</dbReference>
<dbReference type="Gene3D" id="1.10.10.10">
    <property type="entry name" value="Winged helix-like DNA-binding domain superfamily/Winged helix DNA-binding domain"/>
    <property type="match status" value="1"/>
</dbReference>
<evidence type="ECO:0000256" key="1">
    <source>
        <dbReference type="ARBA" id="ARBA00004123"/>
    </source>
</evidence>
<feature type="region of interest" description="Disordered" evidence="13">
    <location>
        <begin position="441"/>
        <end position="467"/>
    </location>
</feature>
<proteinExistence type="inferred from homology"/>
<evidence type="ECO:0000256" key="5">
    <source>
        <dbReference type="ARBA" id="ARBA00022723"/>
    </source>
</evidence>
<dbReference type="InterPro" id="IPR016181">
    <property type="entry name" value="Acyl_CoA_acyltransferase"/>
</dbReference>
<evidence type="ECO:0000256" key="6">
    <source>
        <dbReference type="ARBA" id="ARBA00022771"/>
    </source>
</evidence>
<dbReference type="eggNOG" id="KOG2747">
    <property type="taxonomic scope" value="Eukaryota"/>
</dbReference>
<dbReference type="Proteomes" id="UP000001460">
    <property type="component" value="Unassembled WGS sequence"/>
</dbReference>
<dbReference type="Gene3D" id="3.40.630.30">
    <property type="match status" value="1"/>
</dbReference>
<evidence type="ECO:0000313" key="16">
    <source>
        <dbReference type="Proteomes" id="UP000001460"/>
    </source>
</evidence>
<dbReference type="OMA" id="DYYVHFL"/>
<evidence type="ECO:0000256" key="8">
    <source>
        <dbReference type="ARBA" id="ARBA00022853"/>
    </source>
</evidence>
<dbReference type="GO" id="GO:0004402">
    <property type="term" value="F:histone acetyltransferase activity"/>
    <property type="evidence" value="ECO:0007669"/>
    <property type="project" value="InterPro"/>
</dbReference>
<dbReference type="SUPFAM" id="SSF54160">
    <property type="entry name" value="Chromo domain-like"/>
    <property type="match status" value="1"/>
</dbReference>
<comment type="subcellular location">
    <subcellularLocation>
        <location evidence="1 12">Nucleus</location>
    </subcellularLocation>
</comment>
<name>B6AC57_CRYMR</name>
<dbReference type="PANTHER" id="PTHR10615:SF161">
    <property type="entry name" value="HISTONE ACETYLTRANSFERASE KAT7"/>
    <property type="match status" value="1"/>
</dbReference>
<evidence type="ECO:0000256" key="2">
    <source>
        <dbReference type="ARBA" id="ARBA00010107"/>
    </source>
</evidence>
<dbReference type="InterPro" id="IPR002717">
    <property type="entry name" value="HAT_MYST-type"/>
</dbReference>
<evidence type="ECO:0000256" key="13">
    <source>
        <dbReference type="SAM" id="MobiDB-lite"/>
    </source>
</evidence>
<keyword evidence="7" id="KW-0862">Zinc</keyword>
<keyword evidence="8" id="KW-0156">Chromatin regulator</keyword>
<evidence type="ECO:0000256" key="9">
    <source>
        <dbReference type="ARBA" id="ARBA00022990"/>
    </source>
</evidence>
<dbReference type="GO" id="GO:0003682">
    <property type="term" value="F:chromatin binding"/>
    <property type="evidence" value="ECO:0007669"/>
    <property type="project" value="TreeGrafter"/>
</dbReference>
<dbReference type="VEuPathDB" id="CryptoDB:CMU_024150"/>
<comment type="catalytic activity">
    <reaction evidence="12">
        <text>L-lysyl-[protein] + acetyl-CoA = N(6)-acetyl-L-lysyl-[protein] + CoA + H(+)</text>
        <dbReference type="Rhea" id="RHEA:45948"/>
        <dbReference type="Rhea" id="RHEA-COMP:9752"/>
        <dbReference type="Rhea" id="RHEA-COMP:10731"/>
        <dbReference type="ChEBI" id="CHEBI:15378"/>
        <dbReference type="ChEBI" id="CHEBI:29969"/>
        <dbReference type="ChEBI" id="CHEBI:57287"/>
        <dbReference type="ChEBI" id="CHEBI:57288"/>
        <dbReference type="ChEBI" id="CHEBI:61930"/>
        <dbReference type="EC" id="2.3.1.48"/>
    </reaction>
</comment>
<dbReference type="SUPFAM" id="SSF55729">
    <property type="entry name" value="Acyl-CoA N-acyltransferases (Nat)"/>
    <property type="match status" value="1"/>
</dbReference>
<evidence type="ECO:0000256" key="7">
    <source>
        <dbReference type="ARBA" id="ARBA00022833"/>
    </source>
</evidence>
<evidence type="ECO:0000256" key="10">
    <source>
        <dbReference type="ARBA" id="ARBA00023242"/>
    </source>
</evidence>
<comment type="similarity">
    <text evidence="2 12">Belongs to the MYST (SAS/MOZ) family.</text>
</comment>
<evidence type="ECO:0000256" key="11">
    <source>
        <dbReference type="PIRSR" id="PIRSR602717-51"/>
    </source>
</evidence>
<keyword evidence="9" id="KW-0007">Acetylation</keyword>
<keyword evidence="5" id="KW-0479">Metal-binding</keyword>
<keyword evidence="10 12" id="KW-0539">Nucleus</keyword>
<keyword evidence="4 15" id="KW-0808">Transferase</keyword>
<dbReference type="GO" id="GO:0008270">
    <property type="term" value="F:zinc ion binding"/>
    <property type="evidence" value="ECO:0007669"/>
    <property type="project" value="UniProtKB-KW"/>
</dbReference>
<dbReference type="GO" id="GO:0006357">
    <property type="term" value="P:regulation of transcription by RNA polymerase II"/>
    <property type="evidence" value="ECO:0007669"/>
    <property type="project" value="TreeGrafter"/>
</dbReference>
<dbReference type="GeneID" id="6995081"/>
<dbReference type="PROSITE" id="PS51726">
    <property type="entry name" value="MYST_HAT"/>
    <property type="match status" value="1"/>
</dbReference>
<gene>
    <name evidence="15" type="ORF">CMU_024150</name>
</gene>
<dbReference type="OrthoDB" id="787137at2759"/>
<dbReference type="Pfam" id="PF17772">
    <property type="entry name" value="zf-MYST"/>
    <property type="match status" value="1"/>
</dbReference>
<dbReference type="AlphaFoldDB" id="B6AC57"/>
<dbReference type="Gene3D" id="3.30.60.60">
    <property type="entry name" value="N-acetyl transferase-like"/>
    <property type="match status" value="1"/>
</dbReference>
<dbReference type="STRING" id="441375.B6AC57"/>
<reference evidence="15" key="1">
    <citation type="submission" date="2008-06" db="EMBL/GenBank/DDBJ databases">
        <authorList>
            <person name="Lorenzi H."/>
            <person name="Inman J."/>
            <person name="Miller J."/>
            <person name="Schobel S."/>
            <person name="Amedeo P."/>
            <person name="Caler E.V."/>
            <person name="da Silva J."/>
        </authorList>
    </citation>
    <scope>NUCLEOTIDE SEQUENCE [LARGE SCALE GENOMIC DNA]</scope>
    <source>
        <strain evidence="15">RN66</strain>
    </source>
</reference>
<dbReference type="PANTHER" id="PTHR10615">
    <property type="entry name" value="HISTONE ACETYLTRANSFERASE"/>
    <property type="match status" value="1"/>
</dbReference>
<dbReference type="InterPro" id="IPR036388">
    <property type="entry name" value="WH-like_DNA-bd_sf"/>
</dbReference>
<feature type="active site" description="Proton donor/acceptor" evidence="11">
    <location>
        <position position="382"/>
    </location>
</feature>
<keyword evidence="15" id="KW-0012">Acyltransferase</keyword>
<dbReference type="GO" id="GO:0003712">
    <property type="term" value="F:transcription coregulator activity"/>
    <property type="evidence" value="ECO:0007669"/>
    <property type="project" value="TreeGrafter"/>
</dbReference>
<evidence type="ECO:0000256" key="3">
    <source>
        <dbReference type="ARBA" id="ARBA00013184"/>
    </source>
</evidence>
<sequence>MTKNKDGSASAVLKKGYKASSSESKQSKNGMSGLDMYMNQFPGALLPKTQIMGCEYRQKIGTRGVGIPLLKLPEGMNPSDSSLIRIWRPAVVIHCRKKRGNKVSETSSDVTASYDYYIHWEGTDRRLDCWLAWESLRVIPNDYLPLPHSKPNYETSNETLDEQTGLKLTHNALCIAKEDVIICEIPYYHDIAHDGMDEEYLKEHEELTKVKTIGKIAMGSYMVDTWYYSPYPKEVQNSDILYICEYCLSFFRYPSEYNRHQKGCFMFYPPGNELLRCDGLSMFEVDGRLARVYCENLCFLSKLFLDHKTLYNSVHLFLFYILTEYDENGYHIVGYFSKEKFSKNNLSCIMILPQYQRKGYGKYLINFSYCLSHLEQKPGSPERPLSDLGRVSYIAYWGYILLQLLIDNKQNVILSHKSGQNETSILGNSIQQAQFLATANQIPQRATRSSTKQKDKKSAANEKQSNLTSNQATIIPAPKFITIQQLSEMTRIECSDILMTLNEFGLLKYLSNGESLVFLPLHKIPKILQKTGKPATQLHLSQFSYVSYEKFLAPLECNLTP</sequence>
<dbReference type="InterPro" id="IPR025995">
    <property type="entry name" value="Tudor-knot"/>
</dbReference>
<keyword evidence="6" id="KW-0863">Zinc-finger</keyword>
<dbReference type="InterPro" id="IPR050603">
    <property type="entry name" value="MYST_HAT"/>
</dbReference>
<dbReference type="CDD" id="cd04301">
    <property type="entry name" value="NAT_SF"/>
    <property type="match status" value="1"/>
</dbReference>
<dbReference type="FunFam" id="3.30.60.60:FF:000001">
    <property type="entry name" value="Histone acetyltransferase"/>
    <property type="match status" value="1"/>
</dbReference>
<evidence type="ECO:0000256" key="4">
    <source>
        <dbReference type="ARBA" id="ARBA00022679"/>
    </source>
</evidence>
<organism evidence="15 16">
    <name type="scientific">Cryptosporidium muris (strain RN66)</name>
    <dbReference type="NCBI Taxonomy" id="441375"/>
    <lineage>
        <taxon>Eukaryota</taxon>
        <taxon>Sar</taxon>
        <taxon>Alveolata</taxon>
        <taxon>Apicomplexa</taxon>
        <taxon>Conoidasida</taxon>
        <taxon>Coccidia</taxon>
        <taxon>Eucoccidiorida</taxon>
        <taxon>Eimeriorina</taxon>
        <taxon>Cryptosporidiidae</taxon>
        <taxon>Cryptosporidium</taxon>
    </lineage>
</organism>
<accession>B6AC57</accession>